<sequence length="404" mass="46202">VQLERRATNSAERFFFAHDDCQSRYVSQCVATAVLPGVRLDDGRPWAESRQKRLFVSDHPEWKDKHHVVTYKWGGLGLSLKETREEVVAGQQLFVRSGTIHSAIHFAWLCGASEIAFIGCDGKPNDYEPRIENRSQGINPGAHPYIRKVQDRMCETLGLDTRYVHTESLDPVIPRIATFVWLGDKPQWVDEIVGAFAEHNPRWHTRLITQVPTMWKSLEDAVRDCRQVCQIADILYCWFLYRDGGIVMDTDSVTLRSFEPLRSKAQAWTTKHNDGHTRPTNGVMGSVPGSVAFRRALEGIEARHARMVRDDSWARCMYGPDLLREVFTDNGDQDLTMLPWHYFYPFPYPERGAARDFWTSDEARRTAMLVSISERFADGERPYAVHMWGVEGSSQRAIESGVPA</sequence>
<evidence type="ECO:0000313" key="1">
    <source>
        <dbReference type="EMBL" id="KKM66143.1"/>
    </source>
</evidence>
<dbReference type="InterPro" id="IPR029044">
    <property type="entry name" value="Nucleotide-diphossugar_trans"/>
</dbReference>
<proteinExistence type="predicted"/>
<evidence type="ECO:0008006" key="2">
    <source>
        <dbReference type="Google" id="ProtNLM"/>
    </source>
</evidence>
<protein>
    <recommendedName>
        <fullName evidence="2">Alpha 1,4-glycosyltransferase domain-containing protein</fullName>
    </recommendedName>
</protein>
<accession>A0A0F9J992</accession>
<comment type="caution">
    <text evidence="1">The sequence shown here is derived from an EMBL/GenBank/DDBJ whole genome shotgun (WGS) entry which is preliminary data.</text>
</comment>
<dbReference type="SUPFAM" id="SSF53448">
    <property type="entry name" value="Nucleotide-diphospho-sugar transferases"/>
    <property type="match status" value="1"/>
</dbReference>
<reference evidence="1" key="1">
    <citation type="journal article" date="2015" name="Nature">
        <title>Complex archaea that bridge the gap between prokaryotes and eukaryotes.</title>
        <authorList>
            <person name="Spang A."/>
            <person name="Saw J.H."/>
            <person name="Jorgensen S.L."/>
            <person name="Zaremba-Niedzwiedzka K."/>
            <person name="Martijn J."/>
            <person name="Lind A.E."/>
            <person name="van Eijk R."/>
            <person name="Schleper C."/>
            <person name="Guy L."/>
            <person name="Ettema T.J."/>
        </authorList>
    </citation>
    <scope>NUCLEOTIDE SEQUENCE</scope>
</reference>
<feature type="non-terminal residue" evidence="1">
    <location>
        <position position="1"/>
    </location>
</feature>
<organism evidence="1">
    <name type="scientific">marine sediment metagenome</name>
    <dbReference type="NCBI Taxonomy" id="412755"/>
    <lineage>
        <taxon>unclassified sequences</taxon>
        <taxon>metagenomes</taxon>
        <taxon>ecological metagenomes</taxon>
    </lineage>
</organism>
<dbReference type="AlphaFoldDB" id="A0A0F9J992"/>
<gene>
    <name evidence="1" type="ORF">LCGC14_1484190</name>
</gene>
<name>A0A0F9J992_9ZZZZ</name>
<dbReference type="EMBL" id="LAZR01010592">
    <property type="protein sequence ID" value="KKM66143.1"/>
    <property type="molecule type" value="Genomic_DNA"/>
</dbReference>
<dbReference type="Gene3D" id="3.90.550.20">
    <property type="match status" value="1"/>
</dbReference>